<gene>
    <name evidence="4" type="ORF">BDY17DRAFT_61243</name>
</gene>
<keyword evidence="3" id="KW-0472">Membrane</keyword>
<keyword evidence="3" id="KW-0812">Transmembrane</keyword>
<keyword evidence="3" id="KW-1133">Transmembrane helix</keyword>
<dbReference type="AlphaFoldDB" id="A0A6A6PI10"/>
<feature type="transmembrane region" description="Helical" evidence="3">
    <location>
        <begin position="43"/>
        <end position="65"/>
    </location>
</feature>
<keyword evidence="5" id="KW-1185">Reference proteome</keyword>
<dbReference type="Proteomes" id="UP000799767">
    <property type="component" value="Unassembled WGS sequence"/>
</dbReference>
<evidence type="ECO:0000313" key="4">
    <source>
        <dbReference type="EMBL" id="KAF2478907.1"/>
    </source>
</evidence>
<evidence type="ECO:0000256" key="1">
    <source>
        <dbReference type="ARBA" id="ARBA00004685"/>
    </source>
</evidence>
<dbReference type="PANTHER" id="PTHR33365">
    <property type="entry name" value="YALI0B05434P"/>
    <property type="match status" value="1"/>
</dbReference>
<dbReference type="RefSeq" id="XP_033585477.1">
    <property type="nucleotide sequence ID" value="XM_033738562.1"/>
</dbReference>
<dbReference type="GO" id="GO:0043386">
    <property type="term" value="P:mycotoxin biosynthetic process"/>
    <property type="evidence" value="ECO:0007669"/>
    <property type="project" value="InterPro"/>
</dbReference>
<dbReference type="InterPro" id="IPR021765">
    <property type="entry name" value="UstYa-like"/>
</dbReference>
<dbReference type="OrthoDB" id="3687641at2759"/>
<dbReference type="Pfam" id="PF11807">
    <property type="entry name" value="UstYa"/>
    <property type="match status" value="1"/>
</dbReference>
<evidence type="ECO:0000256" key="2">
    <source>
        <dbReference type="ARBA" id="ARBA00035112"/>
    </source>
</evidence>
<organism evidence="4 5">
    <name type="scientific">Neohortaea acidophila</name>
    <dbReference type="NCBI Taxonomy" id="245834"/>
    <lineage>
        <taxon>Eukaryota</taxon>
        <taxon>Fungi</taxon>
        <taxon>Dikarya</taxon>
        <taxon>Ascomycota</taxon>
        <taxon>Pezizomycotina</taxon>
        <taxon>Dothideomycetes</taxon>
        <taxon>Dothideomycetidae</taxon>
        <taxon>Mycosphaerellales</taxon>
        <taxon>Teratosphaeriaceae</taxon>
        <taxon>Neohortaea</taxon>
    </lineage>
</organism>
<dbReference type="GeneID" id="54479564"/>
<comment type="pathway">
    <text evidence="1">Mycotoxin biosynthesis.</text>
</comment>
<dbReference type="PANTHER" id="PTHR33365:SF4">
    <property type="entry name" value="CYCLOCHLOROTINE BIOSYNTHESIS PROTEIN O"/>
    <property type="match status" value="1"/>
</dbReference>
<evidence type="ECO:0000313" key="5">
    <source>
        <dbReference type="Proteomes" id="UP000799767"/>
    </source>
</evidence>
<sequence length="278" mass="32518">MARHDEKPLINGADRYVDDDSSSEQGSDHIPTIRRKDSTLRKALWWGFIVLPWMMLCVLGVSYGYSVRYYRDRYYVRPDLTYSPMQDVVKYETKIFTTGKPDDPDVSLYAQEPSDEVDELWKGLYPSIFQLIPQQQAAKLVNKTSLFPHDPQRRYIIEIDVFHQLHCLNMVRKATRPDYYGVHGDEDTLLGPSHIAHCIDAIRQSLMCASDITPYTWQWDEKLQLHANQVKNPHVCRNFDDLRDWAVANTEQIYPDFFFREMNDPLDPSTWVDGYAGE</sequence>
<protein>
    <recommendedName>
        <fullName evidence="6">Tat pathway signal sequence</fullName>
    </recommendedName>
</protein>
<comment type="similarity">
    <text evidence="2">Belongs to the ustYa family.</text>
</comment>
<dbReference type="EMBL" id="MU001643">
    <property type="protein sequence ID" value="KAF2478907.1"/>
    <property type="molecule type" value="Genomic_DNA"/>
</dbReference>
<evidence type="ECO:0000256" key="3">
    <source>
        <dbReference type="SAM" id="Phobius"/>
    </source>
</evidence>
<name>A0A6A6PI10_9PEZI</name>
<reference evidence="4" key="1">
    <citation type="journal article" date="2020" name="Stud. Mycol.">
        <title>101 Dothideomycetes genomes: a test case for predicting lifestyles and emergence of pathogens.</title>
        <authorList>
            <person name="Haridas S."/>
            <person name="Albert R."/>
            <person name="Binder M."/>
            <person name="Bloem J."/>
            <person name="Labutti K."/>
            <person name="Salamov A."/>
            <person name="Andreopoulos B."/>
            <person name="Baker S."/>
            <person name="Barry K."/>
            <person name="Bills G."/>
            <person name="Bluhm B."/>
            <person name="Cannon C."/>
            <person name="Castanera R."/>
            <person name="Culley D."/>
            <person name="Daum C."/>
            <person name="Ezra D."/>
            <person name="Gonzalez J."/>
            <person name="Henrissat B."/>
            <person name="Kuo A."/>
            <person name="Liang C."/>
            <person name="Lipzen A."/>
            <person name="Lutzoni F."/>
            <person name="Magnuson J."/>
            <person name="Mondo S."/>
            <person name="Nolan M."/>
            <person name="Ohm R."/>
            <person name="Pangilinan J."/>
            <person name="Park H.-J."/>
            <person name="Ramirez L."/>
            <person name="Alfaro M."/>
            <person name="Sun H."/>
            <person name="Tritt A."/>
            <person name="Yoshinaga Y."/>
            <person name="Zwiers L.-H."/>
            <person name="Turgeon B."/>
            <person name="Goodwin S."/>
            <person name="Spatafora J."/>
            <person name="Crous P."/>
            <person name="Grigoriev I."/>
        </authorList>
    </citation>
    <scope>NUCLEOTIDE SEQUENCE</scope>
    <source>
        <strain evidence="4">CBS 113389</strain>
    </source>
</reference>
<evidence type="ECO:0008006" key="6">
    <source>
        <dbReference type="Google" id="ProtNLM"/>
    </source>
</evidence>
<accession>A0A6A6PI10</accession>
<proteinExistence type="inferred from homology"/>